<dbReference type="GO" id="GO:0020037">
    <property type="term" value="F:heme binding"/>
    <property type="evidence" value="ECO:0007669"/>
    <property type="project" value="InterPro"/>
</dbReference>
<dbReference type="EMBL" id="CAJQUM010000001">
    <property type="protein sequence ID" value="CAG4884282.1"/>
    <property type="molecule type" value="Genomic_DNA"/>
</dbReference>
<feature type="transmembrane region" description="Helical" evidence="1">
    <location>
        <begin position="93"/>
        <end position="112"/>
    </location>
</feature>
<protein>
    <submittedName>
        <fullName evidence="3">CcsA-related protein</fullName>
    </submittedName>
</protein>
<accession>A0A916J5F3</accession>
<dbReference type="GO" id="GO:0017004">
    <property type="term" value="P:cytochrome complex assembly"/>
    <property type="evidence" value="ECO:0007669"/>
    <property type="project" value="InterPro"/>
</dbReference>
<dbReference type="Pfam" id="PF01578">
    <property type="entry name" value="Cytochrom_C_asm"/>
    <property type="match status" value="1"/>
</dbReference>
<feature type="transmembrane region" description="Helical" evidence="1">
    <location>
        <begin position="178"/>
        <end position="199"/>
    </location>
</feature>
<evidence type="ECO:0000313" key="4">
    <source>
        <dbReference type="Proteomes" id="UP000742786"/>
    </source>
</evidence>
<dbReference type="RefSeq" id="WP_246590944.1">
    <property type="nucleotide sequence ID" value="NZ_CAJQUM010000001.1"/>
</dbReference>
<keyword evidence="1" id="KW-0472">Membrane</keyword>
<feature type="transmembrane region" description="Helical" evidence="1">
    <location>
        <begin position="242"/>
        <end position="264"/>
    </location>
</feature>
<feature type="domain" description="Cytochrome c assembly protein" evidence="2">
    <location>
        <begin position="36"/>
        <end position="267"/>
    </location>
</feature>
<keyword evidence="1" id="KW-1133">Transmembrane helix</keyword>
<evidence type="ECO:0000313" key="3">
    <source>
        <dbReference type="EMBL" id="CAG4884282.1"/>
    </source>
</evidence>
<evidence type="ECO:0000259" key="2">
    <source>
        <dbReference type="Pfam" id="PF01578"/>
    </source>
</evidence>
<proteinExistence type="predicted"/>
<dbReference type="PANTHER" id="PTHR38034:SF1">
    <property type="entry name" value="INNER MEMBRANE PROTEIN YPJD"/>
    <property type="match status" value="1"/>
</dbReference>
<dbReference type="AlphaFoldDB" id="A0A916J5F3"/>
<feature type="transmembrane region" description="Helical" evidence="1">
    <location>
        <begin position="211"/>
        <end position="230"/>
    </location>
</feature>
<reference evidence="3" key="1">
    <citation type="submission" date="2021-04" db="EMBL/GenBank/DDBJ databases">
        <authorList>
            <person name="Hornung B."/>
        </authorList>
    </citation>
    <scope>NUCLEOTIDE SEQUENCE</scope>
    <source>
        <strain evidence="3">G5G6</strain>
    </source>
</reference>
<name>A0A916J5F3_9PROT</name>
<gene>
    <name evidence="3" type="ORF">GTOL_12165</name>
</gene>
<dbReference type="InterPro" id="IPR002541">
    <property type="entry name" value="Cyt_c_assembly"/>
</dbReference>
<feature type="transmembrane region" description="Helical" evidence="1">
    <location>
        <begin position="65"/>
        <end position="84"/>
    </location>
</feature>
<evidence type="ECO:0000256" key="1">
    <source>
        <dbReference type="SAM" id="Phobius"/>
    </source>
</evidence>
<keyword evidence="1" id="KW-0812">Transmembrane</keyword>
<dbReference type="Proteomes" id="UP000742786">
    <property type="component" value="Unassembled WGS sequence"/>
</dbReference>
<feature type="transmembrane region" description="Helical" evidence="1">
    <location>
        <begin position="124"/>
        <end position="149"/>
    </location>
</feature>
<sequence length="272" mass="29912">MQLLAAFLYAALSARLWQTRWHGPQASRSVANGLGGLEQTLLLAALVIHGITLRYDIIDGDVMHFGYAIALSFMLWLAIALYWIESFYTRMEGLLIIGLPAAAVAALLPSLVPEHHVLVNAGSTIFRLHFLIAMLAYSLFTLAALHALLMSAVEKNLHRGRLSPLLSGLPPLLSMEALLFRVIHIAFALLSLTLISGIAFSDTLFGKPITFNHKTVFGILSWLIFAGLLFGRHLRGWRGRVALRWTLTGFAVLLLAYVGSRFVLEVILGRSG</sequence>
<comment type="caution">
    <text evidence="3">The sequence shown here is derived from an EMBL/GenBank/DDBJ whole genome shotgun (WGS) entry which is preliminary data.</text>
</comment>
<organism evidence="3 4">
    <name type="scientific">Georgfuchsia toluolica</name>
    <dbReference type="NCBI Taxonomy" id="424218"/>
    <lineage>
        <taxon>Bacteria</taxon>
        <taxon>Pseudomonadati</taxon>
        <taxon>Pseudomonadota</taxon>
        <taxon>Betaproteobacteria</taxon>
        <taxon>Nitrosomonadales</taxon>
        <taxon>Sterolibacteriaceae</taxon>
        <taxon>Georgfuchsia</taxon>
    </lineage>
</organism>
<dbReference type="InterPro" id="IPR052372">
    <property type="entry name" value="YpjD/HemX"/>
</dbReference>
<dbReference type="PANTHER" id="PTHR38034">
    <property type="entry name" value="INNER MEMBRANE PROTEIN YPJD"/>
    <property type="match status" value="1"/>
</dbReference>
<keyword evidence="4" id="KW-1185">Reference proteome</keyword>